<feature type="region of interest" description="Disordered" evidence="1">
    <location>
        <begin position="713"/>
        <end position="796"/>
    </location>
</feature>
<organism evidence="2 3">
    <name type="scientific">Besnoitia besnoiti</name>
    <name type="common">Apicomplexan protozoan</name>
    <dbReference type="NCBI Taxonomy" id="94643"/>
    <lineage>
        <taxon>Eukaryota</taxon>
        <taxon>Sar</taxon>
        <taxon>Alveolata</taxon>
        <taxon>Apicomplexa</taxon>
        <taxon>Conoidasida</taxon>
        <taxon>Coccidia</taxon>
        <taxon>Eucoccidiorida</taxon>
        <taxon>Eimeriorina</taxon>
        <taxon>Sarcocystidae</taxon>
        <taxon>Besnoitia</taxon>
    </lineage>
</organism>
<feature type="region of interest" description="Disordered" evidence="1">
    <location>
        <begin position="300"/>
        <end position="376"/>
    </location>
</feature>
<keyword evidence="3" id="KW-1185">Reference proteome</keyword>
<evidence type="ECO:0000313" key="3">
    <source>
        <dbReference type="Proteomes" id="UP000224006"/>
    </source>
</evidence>
<feature type="compositionally biased region" description="Basic and acidic residues" evidence="1">
    <location>
        <begin position="725"/>
        <end position="741"/>
    </location>
</feature>
<gene>
    <name evidence="2" type="ORF">BESB_040650</name>
</gene>
<accession>A0A2A9MNT8</accession>
<evidence type="ECO:0000313" key="2">
    <source>
        <dbReference type="EMBL" id="PFH37607.1"/>
    </source>
</evidence>
<dbReference type="VEuPathDB" id="ToxoDB:BESB_040650"/>
<reference evidence="2 3" key="1">
    <citation type="submission" date="2017-09" db="EMBL/GenBank/DDBJ databases">
        <title>Genome sequencing of Besnoitia besnoiti strain Bb-Ger1.</title>
        <authorList>
            <person name="Schares G."/>
            <person name="Venepally P."/>
            <person name="Lorenzi H.A."/>
        </authorList>
    </citation>
    <scope>NUCLEOTIDE SEQUENCE [LARGE SCALE GENOMIC DNA]</scope>
    <source>
        <strain evidence="2 3">Bb-Ger1</strain>
    </source>
</reference>
<proteinExistence type="predicted"/>
<dbReference type="KEGG" id="bbes:BESB_040650"/>
<dbReference type="OrthoDB" id="202825at2759"/>
<feature type="region of interest" description="Disordered" evidence="1">
    <location>
        <begin position="49"/>
        <end position="78"/>
    </location>
</feature>
<feature type="compositionally biased region" description="Polar residues" evidence="1">
    <location>
        <begin position="350"/>
        <end position="376"/>
    </location>
</feature>
<sequence length="859" mass="95048">MFNSDYDYLTSSGLLATTESTLDRRVKEPLLSEALVIVYFTLLRPTLPVPARPKRPTNSQNRQPSKARFYHHQSHAWPEDRQIAARQRVWTSQKANDDSEMERTGEGKNCMICCGVACDPGTSRTESTSTCRYSQAVTLLSPREWSVSNTRSCASHDADHRPPSYWEREISNVPMGINYSIDCMFKPTAVPCVIPPRGRDPLGLRSQSANEFPGPAVPAASMRHLSLPSNRTASPRPNTDANDALFNTLPCQVSARCKLPVSLLCPAQFLVEKVQKEEGPYHTTVPRNATASVIPTYRTQESHQVSIKRRPARFPCPTSSGGALFSPPLRSKMPHPTAPSEASGYFLNVSPRTQQQPDMHGNGSSLPGSSAQQKNPNYFNCSGMNIDSGEAENPHSIFAIRRALEVQQESIPMESKNREFTTTAETPSSGSACTLDACQTSDTATGESADCLPQPHERLVNTCPDRSRRETILEGSFLKQQCCVWVPVVTASATSPSRFPSRALLLHACKKLFMRVTRYPCSFTIELKHWVTLISRTPLIEIVQRIWVPVLATSQTALRYPDRGSAKATTRTCRRFAQRPLAKRDLIFLYMQKVKFAQPGANLHSEQRGLCFWTFWELICILSSLTRLVLRNRKLDSTQERMVEIEAYCEAGGRGPPRNATREIADRIRSAPPHLFISSGECSEIGTSSAQSVEMAAGSGILDFLNNSEAEAGVQPDTEDDMAMLDDRSPKRKTDSEKHSTADPCGQTFGSLGSSSGGGPRDRLKSKTTSNSRKTSSTSSPRSNDMAAKKQDNTSAGRQLGTICNRLDEKFCDSPVFVPWWPELDSAFRSLHPTERVTAVDSLLTTLLAEADRLYLDSL</sequence>
<protein>
    <submittedName>
        <fullName evidence="2">Uncharacterized protein</fullName>
    </submittedName>
</protein>
<dbReference type="RefSeq" id="XP_029221616.1">
    <property type="nucleotide sequence ID" value="XM_029362651.1"/>
</dbReference>
<name>A0A2A9MNT8_BESBE</name>
<comment type="caution">
    <text evidence="2">The sequence shown here is derived from an EMBL/GenBank/DDBJ whole genome shotgun (WGS) entry which is preliminary data.</text>
</comment>
<dbReference type="Proteomes" id="UP000224006">
    <property type="component" value="Chromosome II"/>
</dbReference>
<feature type="compositionally biased region" description="Low complexity" evidence="1">
    <location>
        <begin position="767"/>
        <end position="784"/>
    </location>
</feature>
<dbReference type="EMBL" id="NWUJ01000002">
    <property type="protein sequence ID" value="PFH37607.1"/>
    <property type="molecule type" value="Genomic_DNA"/>
</dbReference>
<dbReference type="GeneID" id="40309046"/>
<dbReference type="AlphaFoldDB" id="A0A2A9MNT8"/>
<evidence type="ECO:0000256" key="1">
    <source>
        <dbReference type="SAM" id="MobiDB-lite"/>
    </source>
</evidence>